<dbReference type="EMBL" id="FOQK01000009">
    <property type="protein sequence ID" value="SFH96196.1"/>
    <property type="molecule type" value="Genomic_DNA"/>
</dbReference>
<proteinExistence type="predicted"/>
<keyword evidence="1" id="KW-1133">Transmembrane helix</keyword>
<dbReference type="Proteomes" id="UP000183639">
    <property type="component" value="Unassembled WGS sequence"/>
</dbReference>
<reference evidence="2 3" key="1">
    <citation type="submission" date="2016-10" db="EMBL/GenBank/DDBJ databases">
        <authorList>
            <person name="de Groot N.N."/>
        </authorList>
    </citation>
    <scope>NUCLEOTIDE SEQUENCE [LARGE SCALE GENOMIC DNA]</scope>
    <source>
        <strain evidence="2 3">Z108</strain>
    </source>
</reference>
<accession>A0A1I3EB45</accession>
<protein>
    <submittedName>
        <fullName evidence="2">Uncharacterized protein</fullName>
    </submittedName>
</protein>
<keyword evidence="1" id="KW-0812">Transmembrane</keyword>
<sequence length="83" mass="9665">MQQGMGSLWYVFSLFLTLGERFFLMEFSVGKKLLIHFIQFYVLAAFVAARVSICGRIETLLFLPGRMKWSIYYSTFKGGNVYE</sequence>
<evidence type="ECO:0000313" key="2">
    <source>
        <dbReference type="EMBL" id="SFH96196.1"/>
    </source>
</evidence>
<gene>
    <name evidence="2" type="ORF">SAMN04487861_10996</name>
</gene>
<feature type="transmembrane region" description="Helical" evidence="1">
    <location>
        <begin position="7"/>
        <end position="27"/>
    </location>
</feature>
<feature type="transmembrane region" description="Helical" evidence="1">
    <location>
        <begin position="33"/>
        <end position="53"/>
    </location>
</feature>
<name>A0A1I3EB45_SELRU</name>
<dbReference type="AlphaFoldDB" id="A0A1I3EB45"/>
<organism evidence="2 3">
    <name type="scientific">Selenomonas ruminantium</name>
    <dbReference type="NCBI Taxonomy" id="971"/>
    <lineage>
        <taxon>Bacteria</taxon>
        <taxon>Bacillati</taxon>
        <taxon>Bacillota</taxon>
        <taxon>Negativicutes</taxon>
        <taxon>Selenomonadales</taxon>
        <taxon>Selenomonadaceae</taxon>
        <taxon>Selenomonas</taxon>
    </lineage>
</organism>
<evidence type="ECO:0000256" key="1">
    <source>
        <dbReference type="SAM" id="Phobius"/>
    </source>
</evidence>
<keyword evidence="1" id="KW-0472">Membrane</keyword>
<evidence type="ECO:0000313" key="3">
    <source>
        <dbReference type="Proteomes" id="UP000183639"/>
    </source>
</evidence>